<evidence type="ECO:0000256" key="3">
    <source>
        <dbReference type="ARBA" id="ARBA00022741"/>
    </source>
</evidence>
<dbReference type="SUPFAM" id="SSF90123">
    <property type="entry name" value="ABC transporter transmembrane region"/>
    <property type="match status" value="1"/>
</dbReference>
<evidence type="ECO:0000259" key="8">
    <source>
        <dbReference type="PROSITE" id="PS50893"/>
    </source>
</evidence>
<feature type="domain" description="ABC transmembrane type-1" evidence="9">
    <location>
        <begin position="32"/>
        <end position="311"/>
    </location>
</feature>
<dbReference type="PROSITE" id="PS50893">
    <property type="entry name" value="ABC_TRANSPORTER_2"/>
    <property type="match status" value="1"/>
</dbReference>
<keyword evidence="2 7" id="KW-0812">Transmembrane</keyword>
<dbReference type="InterPro" id="IPR039421">
    <property type="entry name" value="Type_1_exporter"/>
</dbReference>
<evidence type="ECO:0000256" key="1">
    <source>
        <dbReference type="ARBA" id="ARBA00004651"/>
    </source>
</evidence>
<feature type="transmembrane region" description="Helical" evidence="7">
    <location>
        <begin position="248"/>
        <end position="270"/>
    </location>
</feature>
<dbReference type="Pfam" id="PF00664">
    <property type="entry name" value="ABC_membrane"/>
    <property type="match status" value="1"/>
</dbReference>
<dbReference type="GO" id="GO:0034040">
    <property type="term" value="F:ATPase-coupled lipid transmembrane transporter activity"/>
    <property type="evidence" value="ECO:0007669"/>
    <property type="project" value="TreeGrafter"/>
</dbReference>
<name>B9Y8H6_9FIRM</name>
<dbReference type="Gene3D" id="1.20.1560.10">
    <property type="entry name" value="ABC transporter type 1, transmembrane domain"/>
    <property type="match status" value="1"/>
</dbReference>
<dbReference type="InterPro" id="IPR003439">
    <property type="entry name" value="ABC_transporter-like_ATP-bd"/>
</dbReference>
<evidence type="ECO:0000256" key="2">
    <source>
        <dbReference type="ARBA" id="ARBA00022692"/>
    </source>
</evidence>
<evidence type="ECO:0000313" key="11">
    <source>
        <dbReference type="Proteomes" id="UP000005950"/>
    </source>
</evidence>
<dbReference type="InterPro" id="IPR011527">
    <property type="entry name" value="ABC1_TM_dom"/>
</dbReference>
<dbReference type="Pfam" id="PF00005">
    <property type="entry name" value="ABC_tran"/>
    <property type="match status" value="1"/>
</dbReference>
<feature type="transmembrane region" description="Helical" evidence="7">
    <location>
        <begin position="151"/>
        <end position="179"/>
    </location>
</feature>
<comment type="subcellular location">
    <subcellularLocation>
        <location evidence="1">Cell membrane</location>
        <topology evidence="1">Multi-pass membrane protein</topology>
    </subcellularLocation>
</comment>
<reference evidence="10 11" key="2">
    <citation type="submission" date="2009-02" db="EMBL/GenBank/DDBJ databases">
        <title>Draft genome sequence of Holdemania filiformis DSM 12042.</title>
        <authorList>
            <person name="Sudarsanam P."/>
            <person name="Ley R."/>
            <person name="Guruge J."/>
            <person name="Turnbaugh P.J."/>
            <person name="Mahowald M."/>
            <person name="Liep D."/>
            <person name="Gordon J."/>
        </authorList>
    </citation>
    <scope>NUCLEOTIDE SEQUENCE [LARGE SCALE GENOMIC DNA]</scope>
    <source>
        <strain evidence="10 11">DSM 12042</strain>
    </source>
</reference>
<dbReference type="InterPro" id="IPR027417">
    <property type="entry name" value="P-loop_NTPase"/>
</dbReference>
<dbReference type="PROSITE" id="PS50929">
    <property type="entry name" value="ABC_TM1F"/>
    <property type="match status" value="1"/>
</dbReference>
<dbReference type="SMART" id="SM00382">
    <property type="entry name" value="AAA"/>
    <property type="match status" value="1"/>
</dbReference>
<dbReference type="GO" id="GO:0140359">
    <property type="term" value="F:ABC-type transporter activity"/>
    <property type="evidence" value="ECO:0007669"/>
    <property type="project" value="InterPro"/>
</dbReference>
<evidence type="ECO:0000256" key="6">
    <source>
        <dbReference type="ARBA" id="ARBA00023136"/>
    </source>
</evidence>
<evidence type="ECO:0000259" key="9">
    <source>
        <dbReference type="PROSITE" id="PS50929"/>
    </source>
</evidence>
<evidence type="ECO:0000256" key="5">
    <source>
        <dbReference type="ARBA" id="ARBA00022989"/>
    </source>
</evidence>
<dbReference type="Proteomes" id="UP000005950">
    <property type="component" value="Unassembled WGS sequence"/>
</dbReference>
<dbReference type="PANTHER" id="PTHR24221:SF589">
    <property type="entry name" value="ABC TRANSPORTER"/>
    <property type="match status" value="1"/>
</dbReference>
<feature type="domain" description="ABC transporter" evidence="8">
    <location>
        <begin position="347"/>
        <end position="552"/>
    </location>
</feature>
<dbReference type="eggNOG" id="COG1132">
    <property type="taxonomic scope" value="Bacteria"/>
</dbReference>
<evidence type="ECO:0000313" key="10">
    <source>
        <dbReference type="EMBL" id="EEF67731.1"/>
    </source>
</evidence>
<dbReference type="GO" id="GO:0005524">
    <property type="term" value="F:ATP binding"/>
    <property type="evidence" value="ECO:0007669"/>
    <property type="project" value="UniProtKB-KW"/>
</dbReference>
<feature type="transmembrane region" description="Helical" evidence="7">
    <location>
        <begin position="276"/>
        <end position="296"/>
    </location>
</feature>
<keyword evidence="3" id="KW-0547">Nucleotide-binding</keyword>
<evidence type="ECO:0000256" key="7">
    <source>
        <dbReference type="SAM" id="Phobius"/>
    </source>
</evidence>
<reference evidence="10 11" key="1">
    <citation type="submission" date="2008-12" db="EMBL/GenBank/DDBJ databases">
        <authorList>
            <person name="Fulton L."/>
            <person name="Clifton S."/>
            <person name="Fulton B."/>
            <person name="Xu J."/>
            <person name="Minx P."/>
            <person name="Pepin K.H."/>
            <person name="Johnson M."/>
            <person name="Bhonagiri V."/>
            <person name="Nash W.E."/>
            <person name="Mardis E.R."/>
            <person name="Wilson R.K."/>
        </authorList>
    </citation>
    <scope>NUCLEOTIDE SEQUENCE [LARGE SCALE GENOMIC DNA]</scope>
    <source>
        <strain evidence="10 11">DSM 12042</strain>
    </source>
</reference>
<protein>
    <submittedName>
        <fullName evidence="10">ABC transporter, ATP-binding protein</fullName>
    </submittedName>
</protein>
<dbReference type="STRING" id="545696.HOLDEFILI_02123"/>
<keyword evidence="6 7" id="KW-0472">Membrane</keyword>
<dbReference type="GO" id="GO:0005886">
    <property type="term" value="C:plasma membrane"/>
    <property type="evidence" value="ECO:0007669"/>
    <property type="project" value="UniProtKB-SubCell"/>
</dbReference>
<sequence>MTMKNNNTSLALKNSVLTVIAQQRLFLTGLGIVILAGTLAALLPPLVLEQIVNQLTLRQAVGVGPALAYFLFLALAGILESLQTVMIARTGQKITRQVRQDLCAKLDTLPAAYFTREDAGKTVSLFVNDVDALSSLFDNGVLNMAADSLKVIGVLVMIFTRSLGLGFLLIVITPLLFALTRHFQKRMLQAQKTNRAAIAQVNHLVPETLNCLRMIRSLNKQERMEDRYDQHLQTSYQSLEKANFYDSVYSPIIVFSSSAVVAVMMILATLSGGWRSLFGMSVGSAVAVTAYVSKIFTPLENIGMEIENIQSAVAGIQRIEAFFRQPQRNLPEATLTLSALPTGEPALALNHVTFGYEKEETVLHDCSFCVRQGETVTLAGRTGAGKSTIFKLILGLYSPQQGSVTIFGAPADQISDRQKRRLFGYVEQTLRPASGTVGDQISLFDETITADQIAHAVRLVGLDSVIAQLPQGMATPWDPALFSQGQLQLLAIARAVAADPRILLLDEITANLDSGTESLVMEALRRASANRTVISISHRLYQQNRNGRLISI</sequence>
<comment type="caution">
    <text evidence="10">The sequence shown here is derived from an EMBL/GenBank/DDBJ whole genome shotgun (WGS) entry which is preliminary data.</text>
</comment>
<organism evidence="10 11">
    <name type="scientific">Holdemania filiformis DSM 12042</name>
    <dbReference type="NCBI Taxonomy" id="545696"/>
    <lineage>
        <taxon>Bacteria</taxon>
        <taxon>Bacillati</taxon>
        <taxon>Bacillota</taxon>
        <taxon>Erysipelotrichia</taxon>
        <taxon>Erysipelotrichales</taxon>
        <taxon>Erysipelotrichaceae</taxon>
        <taxon>Holdemania</taxon>
    </lineage>
</organism>
<dbReference type="GO" id="GO:0016887">
    <property type="term" value="F:ATP hydrolysis activity"/>
    <property type="evidence" value="ECO:0007669"/>
    <property type="project" value="InterPro"/>
</dbReference>
<dbReference type="AlphaFoldDB" id="B9Y8H6"/>
<dbReference type="InterPro" id="IPR003593">
    <property type="entry name" value="AAA+_ATPase"/>
</dbReference>
<dbReference type="PROSITE" id="PS00211">
    <property type="entry name" value="ABC_TRANSPORTER_1"/>
    <property type="match status" value="1"/>
</dbReference>
<feature type="transmembrane region" description="Helical" evidence="7">
    <location>
        <begin position="60"/>
        <end position="79"/>
    </location>
</feature>
<dbReference type="InterPro" id="IPR017871">
    <property type="entry name" value="ABC_transporter-like_CS"/>
</dbReference>
<dbReference type="PANTHER" id="PTHR24221">
    <property type="entry name" value="ATP-BINDING CASSETTE SUB-FAMILY B"/>
    <property type="match status" value="1"/>
</dbReference>
<dbReference type="HOGENOM" id="CLU_000604_84_3_9"/>
<dbReference type="Gene3D" id="3.40.50.300">
    <property type="entry name" value="P-loop containing nucleotide triphosphate hydrolases"/>
    <property type="match status" value="1"/>
</dbReference>
<dbReference type="InterPro" id="IPR036640">
    <property type="entry name" value="ABC1_TM_sf"/>
</dbReference>
<feature type="transmembrane region" description="Helical" evidence="7">
    <location>
        <begin position="25"/>
        <end position="48"/>
    </location>
</feature>
<keyword evidence="4 10" id="KW-0067">ATP-binding</keyword>
<accession>B9Y8H6</accession>
<keyword evidence="5 7" id="KW-1133">Transmembrane helix</keyword>
<gene>
    <name evidence="10" type="ORF">HOLDEFILI_02123</name>
</gene>
<dbReference type="SUPFAM" id="SSF52540">
    <property type="entry name" value="P-loop containing nucleoside triphosphate hydrolases"/>
    <property type="match status" value="1"/>
</dbReference>
<proteinExistence type="predicted"/>
<dbReference type="EMBL" id="ACCF01000124">
    <property type="protein sequence ID" value="EEF67731.1"/>
    <property type="molecule type" value="Genomic_DNA"/>
</dbReference>
<evidence type="ECO:0000256" key="4">
    <source>
        <dbReference type="ARBA" id="ARBA00022840"/>
    </source>
</evidence>